<dbReference type="RefSeq" id="XP_018269445.1">
    <property type="nucleotide sequence ID" value="XM_018414697.1"/>
</dbReference>
<feature type="compositionally biased region" description="Low complexity" evidence="1">
    <location>
        <begin position="383"/>
        <end position="392"/>
    </location>
</feature>
<protein>
    <submittedName>
        <fullName evidence="2">Uncharacterized protein</fullName>
    </submittedName>
</protein>
<evidence type="ECO:0000256" key="1">
    <source>
        <dbReference type="SAM" id="MobiDB-lite"/>
    </source>
</evidence>
<dbReference type="STRING" id="578459.A0A0P9EN63"/>
<dbReference type="OrthoDB" id="3367070at2759"/>
<evidence type="ECO:0000313" key="2">
    <source>
        <dbReference type="EMBL" id="KPV73396.1"/>
    </source>
</evidence>
<feature type="compositionally biased region" description="Low complexity" evidence="1">
    <location>
        <begin position="403"/>
        <end position="426"/>
    </location>
</feature>
<feature type="compositionally biased region" description="Pro residues" evidence="1">
    <location>
        <begin position="11"/>
        <end position="26"/>
    </location>
</feature>
<dbReference type="EMBL" id="KQ474083">
    <property type="protein sequence ID" value="KPV73396.1"/>
    <property type="molecule type" value="Genomic_DNA"/>
</dbReference>
<feature type="region of interest" description="Disordered" evidence="1">
    <location>
        <begin position="1"/>
        <end position="168"/>
    </location>
</feature>
<proteinExistence type="predicted"/>
<feature type="compositionally biased region" description="Low complexity" evidence="1">
    <location>
        <begin position="66"/>
        <end position="96"/>
    </location>
</feature>
<reference evidence="2 3" key="1">
    <citation type="journal article" date="2015" name="Front. Microbiol.">
        <title>Genome sequence of the plant growth promoting endophytic yeast Rhodotorula graminis WP1.</title>
        <authorList>
            <person name="Firrincieli A."/>
            <person name="Otillar R."/>
            <person name="Salamov A."/>
            <person name="Schmutz J."/>
            <person name="Khan Z."/>
            <person name="Redman R.S."/>
            <person name="Fleck N.D."/>
            <person name="Lindquist E."/>
            <person name="Grigoriev I.V."/>
            <person name="Doty S.L."/>
        </authorList>
    </citation>
    <scope>NUCLEOTIDE SEQUENCE [LARGE SCALE GENOMIC DNA]</scope>
    <source>
        <strain evidence="2 3">WP1</strain>
    </source>
</reference>
<accession>A0A0P9EN63</accession>
<feature type="compositionally biased region" description="Low complexity" evidence="1">
    <location>
        <begin position="139"/>
        <end position="159"/>
    </location>
</feature>
<feature type="compositionally biased region" description="Basic and acidic residues" evidence="1">
    <location>
        <begin position="97"/>
        <end position="114"/>
    </location>
</feature>
<feature type="region of interest" description="Disordered" evidence="1">
    <location>
        <begin position="238"/>
        <end position="311"/>
    </location>
</feature>
<feature type="compositionally biased region" description="Low complexity" evidence="1">
    <location>
        <begin position="264"/>
        <end position="275"/>
    </location>
</feature>
<keyword evidence="3" id="KW-1185">Reference proteome</keyword>
<feature type="region of interest" description="Disordered" evidence="1">
    <location>
        <begin position="502"/>
        <end position="528"/>
    </location>
</feature>
<dbReference type="AlphaFoldDB" id="A0A0P9EN63"/>
<dbReference type="GeneID" id="28975145"/>
<organism evidence="2 3">
    <name type="scientific">Rhodotorula graminis (strain WP1)</name>
    <dbReference type="NCBI Taxonomy" id="578459"/>
    <lineage>
        <taxon>Eukaryota</taxon>
        <taxon>Fungi</taxon>
        <taxon>Dikarya</taxon>
        <taxon>Basidiomycota</taxon>
        <taxon>Pucciniomycotina</taxon>
        <taxon>Microbotryomycetes</taxon>
        <taxon>Sporidiobolales</taxon>
        <taxon>Sporidiobolaceae</taxon>
        <taxon>Rhodotorula</taxon>
    </lineage>
</organism>
<dbReference type="Proteomes" id="UP000053890">
    <property type="component" value="Unassembled WGS sequence"/>
</dbReference>
<gene>
    <name evidence="2" type="ORF">RHOBADRAFT_45973</name>
</gene>
<feature type="compositionally biased region" description="Polar residues" evidence="1">
    <location>
        <begin position="338"/>
        <end position="352"/>
    </location>
</feature>
<feature type="region of interest" description="Disordered" evidence="1">
    <location>
        <begin position="338"/>
        <end position="436"/>
    </location>
</feature>
<sequence>MLAKLRRTHALPPPQIHEPPPAPPPASARREKEGRWLRSIGRAGGKAAGSTAHEDAAAGAGDGLDGVRASAPSVRSARSSGSFRRLFGSDGAGSRSASRDARDGARLRDADRAGAEGAGSLAPPSSTASRGRRGDRSARQAPHPSSSSSSSFASADARPGGQDKPVSLAQRLQELAVANADGLLDEDEYRILRGQLFEASVAVGQGGAGAAATGPTSSTPNLGEGLLAVPSLRRIENEARRASTTSTILRPDLDDPPRSPASVPPASLVPPTTSSTRRLSLAPDSQRAPSLAQSTHSKRTSGLRGLFRRPSAASVRAVEPLGEGWTHVAPVALSASGSSPVLDNHASVQSAGQARRSRAPVDLPPGGYSTNRTRSIGHHPGLASSAFSSASSPRLRRDKLPPSSLAASTTTRSHASTSTSAHYASTPLPPLPSARDPAALVTRDLSALELQRELDEIEGEWGRVRRAWDAMARDEVRRWEDEVGVEVVRGLSGRALVSADGTTGLGGDTAARRRPAAPLSLSPNSSSPASSTLLELPSFLLPSSPSLIPPGLPDDIDLATRAVQRRVRELYNRQAATDDKYSRRLDFLRARLRAAEIRERLR</sequence>
<name>A0A0P9EN63_RHOGW</name>
<feature type="compositionally biased region" description="Low complexity" evidence="1">
    <location>
        <begin position="516"/>
        <end position="528"/>
    </location>
</feature>
<evidence type="ECO:0000313" key="3">
    <source>
        <dbReference type="Proteomes" id="UP000053890"/>
    </source>
</evidence>